<dbReference type="AlphaFoldDB" id="A0A177L5V4"/>
<dbReference type="Proteomes" id="UP000076935">
    <property type="component" value="Unassembled WGS sequence"/>
</dbReference>
<organism evidence="2 3">
    <name type="scientific">Domibacillus aminovorans</name>
    <dbReference type="NCBI Taxonomy" id="29332"/>
    <lineage>
        <taxon>Bacteria</taxon>
        <taxon>Bacillati</taxon>
        <taxon>Bacillota</taxon>
        <taxon>Bacilli</taxon>
        <taxon>Bacillales</taxon>
        <taxon>Bacillaceae</taxon>
        <taxon>Domibacillus</taxon>
    </lineage>
</organism>
<feature type="region of interest" description="Disordered" evidence="1">
    <location>
        <begin position="392"/>
        <end position="417"/>
    </location>
</feature>
<dbReference type="RefSeq" id="WP_063965875.1">
    <property type="nucleotide sequence ID" value="NZ_JBCNAN010000077.1"/>
</dbReference>
<dbReference type="Pfam" id="PF04860">
    <property type="entry name" value="Phage_portal"/>
    <property type="match status" value="1"/>
</dbReference>
<feature type="compositionally biased region" description="Acidic residues" evidence="1">
    <location>
        <begin position="407"/>
        <end position="417"/>
    </location>
</feature>
<dbReference type="InterPro" id="IPR006944">
    <property type="entry name" value="Phage/GTA_portal"/>
</dbReference>
<keyword evidence="3" id="KW-1185">Reference proteome</keyword>
<proteinExistence type="predicted"/>
<evidence type="ECO:0000313" key="2">
    <source>
        <dbReference type="EMBL" id="OAH60746.1"/>
    </source>
</evidence>
<evidence type="ECO:0000256" key="1">
    <source>
        <dbReference type="SAM" id="MobiDB-lite"/>
    </source>
</evidence>
<accession>A0A177L5V4</accession>
<name>A0A177L5V4_9BACI</name>
<comment type="caution">
    <text evidence="2">The sequence shown here is derived from an EMBL/GenBank/DDBJ whole genome shotgun (WGS) entry which is preliminary data.</text>
</comment>
<evidence type="ECO:0000313" key="3">
    <source>
        <dbReference type="Proteomes" id="UP000076935"/>
    </source>
</evidence>
<protein>
    <submittedName>
        <fullName evidence="2">Portal protein</fullName>
    </submittedName>
</protein>
<reference evidence="2 3" key="1">
    <citation type="submission" date="2016-01" db="EMBL/GenBank/DDBJ databases">
        <title>Investigation of taxonomic status of Bacillus aminovorans.</title>
        <authorList>
            <person name="Verma A."/>
            <person name="Pal Y."/>
            <person name="Krishnamurthi S."/>
        </authorList>
    </citation>
    <scope>NUCLEOTIDE SEQUENCE [LARGE SCALE GENOMIC DNA]</scope>
    <source>
        <strain evidence="2 3">DSM 1314</strain>
    </source>
</reference>
<dbReference type="EMBL" id="LQWY01000033">
    <property type="protein sequence ID" value="OAH60746.1"/>
    <property type="molecule type" value="Genomic_DNA"/>
</dbReference>
<sequence>MKKEKRSIWDKLFGVEPAPIKNETQFQLMNGFIPSFHAFGNDPYASDIVRGAIHAISSNTAKLKPKHIRRKDGEIEHVSGHIERLLTLRPNQFMSAYDFIYKIVTQLYLHNNAFVYINYGSDGRIEGFYPVDASSMELVESGSVLYVKFQFANGKKLASEYENFIHLRRFFAKSDMFGENNEAMLPTLELIKTTDEGIVNAVKSSAFLRGLLKFQAMLKGEDLKKNRDSFVQDYLDVTNNGGIAAIDSKADYIELKNDPKMVDSKQMEAIELKVYKYFGINKEIVTSSYTEDQWNAFYESVIEPIAIQLSLEFSHKLFTDREQGFGNEIIFEANRLQYASNVTKINMVRDLMPLGILSKNEAREIFNLSSIEGGDEFVQTLNVVNAAKADQYQNVNKGSDPPKGGETNDEEVDGDGD</sequence>
<gene>
    <name evidence="2" type="ORF">AWH49_15515</name>
</gene>